<dbReference type="Proteomes" id="UP001558632">
    <property type="component" value="Unassembled WGS sequence"/>
</dbReference>
<comment type="caution">
    <text evidence="1">The sequence shown here is derived from an EMBL/GenBank/DDBJ whole genome shotgun (WGS) entry which is preliminary data.</text>
</comment>
<organism evidence="1 2">
    <name type="scientific">Trichinella spiralis</name>
    <name type="common">Trichina worm</name>
    <dbReference type="NCBI Taxonomy" id="6334"/>
    <lineage>
        <taxon>Eukaryota</taxon>
        <taxon>Metazoa</taxon>
        <taxon>Ecdysozoa</taxon>
        <taxon>Nematoda</taxon>
        <taxon>Enoplea</taxon>
        <taxon>Dorylaimia</taxon>
        <taxon>Trichinellida</taxon>
        <taxon>Trichinellidae</taxon>
        <taxon>Trichinella</taxon>
    </lineage>
</organism>
<evidence type="ECO:0000313" key="1">
    <source>
        <dbReference type="EMBL" id="KAL1226916.1"/>
    </source>
</evidence>
<keyword evidence="1" id="KW-0067">ATP-binding</keyword>
<evidence type="ECO:0000313" key="2">
    <source>
        <dbReference type="Proteomes" id="UP001558632"/>
    </source>
</evidence>
<sequence length="105" mass="12020">MAREYQLTPLVQFRLWPISNNDSAGGLRPTTVPNLDGLTQIDRLSSGGDLEIALYMEVYDYLHGELELPSYRHFVYDPISQTLIYCGHMIVSIDISLSKQRSREE</sequence>
<keyword evidence="1" id="KW-0547">Nucleotide-binding</keyword>
<keyword evidence="1" id="KW-0378">Hydrolase</keyword>
<gene>
    <name evidence="1" type="ORF">TSPI_08987</name>
</gene>
<name>A0ABR3K2E9_TRISP</name>
<dbReference type="GO" id="GO:0004386">
    <property type="term" value="F:helicase activity"/>
    <property type="evidence" value="ECO:0007669"/>
    <property type="project" value="UniProtKB-KW"/>
</dbReference>
<reference evidence="1 2" key="1">
    <citation type="submission" date="2024-07" db="EMBL/GenBank/DDBJ databases">
        <title>Enhanced genomic and transcriptomic resources for Trichinella pseudospiralis and T. spiralis underpin the discovery of pronounced molecular differences between stages and species.</title>
        <authorList>
            <person name="Pasi K.K."/>
            <person name="La Rosa G."/>
            <person name="Gomez-Morales M.A."/>
            <person name="Tosini F."/>
            <person name="Sumanam S."/>
            <person name="Young N.D."/>
            <person name="Chang B.C."/>
            <person name="Robin G.B."/>
        </authorList>
    </citation>
    <scope>NUCLEOTIDE SEQUENCE [LARGE SCALE GENOMIC DNA]</scope>
    <source>
        <strain evidence="1">ISS534</strain>
    </source>
</reference>
<keyword evidence="1" id="KW-0347">Helicase</keyword>
<accession>A0ABR3K2E9</accession>
<dbReference type="EMBL" id="JBEUSY010000557">
    <property type="protein sequence ID" value="KAL1226916.1"/>
    <property type="molecule type" value="Genomic_DNA"/>
</dbReference>
<protein>
    <submittedName>
        <fullName evidence="1">Nucleolar RNA helicase</fullName>
    </submittedName>
</protein>
<proteinExistence type="predicted"/>
<keyword evidence="2" id="KW-1185">Reference proteome</keyword>